<dbReference type="InterPro" id="IPR036890">
    <property type="entry name" value="HATPase_C_sf"/>
</dbReference>
<dbReference type="AlphaFoldDB" id="A0A2Z2KJ18"/>
<evidence type="ECO:0000259" key="13">
    <source>
        <dbReference type="PROSITE" id="PS50109"/>
    </source>
</evidence>
<evidence type="ECO:0000256" key="9">
    <source>
        <dbReference type="ARBA" id="ARBA00022840"/>
    </source>
</evidence>
<dbReference type="GO" id="GO:0005886">
    <property type="term" value="C:plasma membrane"/>
    <property type="evidence" value="ECO:0007669"/>
    <property type="project" value="UniProtKB-SubCell"/>
</dbReference>
<dbReference type="GO" id="GO:0000155">
    <property type="term" value="F:phosphorelay sensor kinase activity"/>
    <property type="evidence" value="ECO:0007669"/>
    <property type="project" value="InterPro"/>
</dbReference>
<keyword evidence="16" id="KW-1185">Reference proteome</keyword>
<feature type="transmembrane region" description="Helical" evidence="12">
    <location>
        <begin position="171"/>
        <end position="192"/>
    </location>
</feature>
<comment type="catalytic activity">
    <reaction evidence="1">
        <text>ATP + protein L-histidine = ADP + protein N-phospho-L-histidine.</text>
        <dbReference type="EC" id="2.7.13.3"/>
    </reaction>
</comment>
<dbReference type="InterPro" id="IPR036097">
    <property type="entry name" value="HisK_dim/P_sf"/>
</dbReference>
<keyword evidence="8" id="KW-0418">Kinase</keyword>
<dbReference type="Gene3D" id="3.30.565.10">
    <property type="entry name" value="Histidine kinase-like ATPase, C-terminal domain"/>
    <property type="match status" value="1"/>
</dbReference>
<dbReference type="PANTHER" id="PTHR43711">
    <property type="entry name" value="TWO-COMPONENT HISTIDINE KINASE"/>
    <property type="match status" value="1"/>
</dbReference>
<keyword evidence="9" id="KW-0067">ATP-binding</keyword>
<dbReference type="Gene3D" id="6.10.340.10">
    <property type="match status" value="1"/>
</dbReference>
<dbReference type="GO" id="GO:0005524">
    <property type="term" value="F:ATP binding"/>
    <property type="evidence" value="ECO:0007669"/>
    <property type="project" value="UniProtKB-KW"/>
</dbReference>
<dbReference type="Pfam" id="PF00672">
    <property type="entry name" value="HAMP"/>
    <property type="match status" value="1"/>
</dbReference>
<dbReference type="KEGG" id="pdh:B9T62_37690"/>
<dbReference type="SMART" id="SM00304">
    <property type="entry name" value="HAMP"/>
    <property type="match status" value="1"/>
</dbReference>
<evidence type="ECO:0000259" key="14">
    <source>
        <dbReference type="PROSITE" id="PS50885"/>
    </source>
</evidence>
<dbReference type="SUPFAM" id="SSF55874">
    <property type="entry name" value="ATPase domain of HSP90 chaperone/DNA topoisomerase II/histidine kinase"/>
    <property type="match status" value="1"/>
</dbReference>
<keyword evidence="11 12" id="KW-0472">Membrane</keyword>
<dbReference type="EC" id="2.7.13.3" evidence="3"/>
<accession>A0A2Z2KJ18</accession>
<dbReference type="SUPFAM" id="SSF158472">
    <property type="entry name" value="HAMP domain-like"/>
    <property type="match status" value="1"/>
</dbReference>
<dbReference type="SMART" id="SM00388">
    <property type="entry name" value="HisKA"/>
    <property type="match status" value="1"/>
</dbReference>
<evidence type="ECO:0000256" key="3">
    <source>
        <dbReference type="ARBA" id="ARBA00012438"/>
    </source>
</evidence>
<evidence type="ECO:0000256" key="8">
    <source>
        <dbReference type="ARBA" id="ARBA00022777"/>
    </source>
</evidence>
<evidence type="ECO:0000256" key="6">
    <source>
        <dbReference type="ARBA" id="ARBA00022679"/>
    </source>
</evidence>
<dbReference type="Pfam" id="PF02518">
    <property type="entry name" value="HATPase_c"/>
    <property type="match status" value="1"/>
</dbReference>
<evidence type="ECO:0000256" key="7">
    <source>
        <dbReference type="ARBA" id="ARBA00022741"/>
    </source>
</evidence>
<dbReference type="RefSeq" id="WP_087919906.1">
    <property type="nucleotide sequence ID" value="NZ_CP021780.1"/>
</dbReference>
<dbReference type="PROSITE" id="PS50109">
    <property type="entry name" value="HIS_KIN"/>
    <property type="match status" value="1"/>
</dbReference>
<feature type="domain" description="Histidine kinase" evidence="13">
    <location>
        <begin position="255"/>
        <end position="476"/>
    </location>
</feature>
<keyword evidence="6" id="KW-0808">Transferase</keyword>
<dbReference type="PANTHER" id="PTHR43711:SF1">
    <property type="entry name" value="HISTIDINE KINASE 1"/>
    <property type="match status" value="1"/>
</dbReference>
<evidence type="ECO:0000256" key="1">
    <source>
        <dbReference type="ARBA" id="ARBA00000085"/>
    </source>
</evidence>
<dbReference type="InterPro" id="IPR050736">
    <property type="entry name" value="Sensor_HK_Regulatory"/>
</dbReference>
<dbReference type="Pfam" id="PF00512">
    <property type="entry name" value="HisKA"/>
    <property type="match status" value="1"/>
</dbReference>
<dbReference type="SUPFAM" id="SSF47384">
    <property type="entry name" value="Homodimeric domain of signal transducing histidine kinase"/>
    <property type="match status" value="1"/>
</dbReference>
<proteinExistence type="predicted"/>
<dbReference type="CDD" id="cd06225">
    <property type="entry name" value="HAMP"/>
    <property type="match status" value="1"/>
</dbReference>
<dbReference type="SMART" id="SM00387">
    <property type="entry name" value="HATPase_c"/>
    <property type="match status" value="1"/>
</dbReference>
<keyword evidence="10" id="KW-0902">Two-component regulatory system</keyword>
<evidence type="ECO:0000313" key="16">
    <source>
        <dbReference type="Proteomes" id="UP000249890"/>
    </source>
</evidence>
<dbReference type="InterPro" id="IPR004358">
    <property type="entry name" value="Sig_transdc_His_kin-like_C"/>
</dbReference>
<keyword evidence="12" id="KW-0812">Transmembrane</keyword>
<evidence type="ECO:0000256" key="11">
    <source>
        <dbReference type="ARBA" id="ARBA00023136"/>
    </source>
</evidence>
<organism evidence="15 16">
    <name type="scientific">Paenibacillus donghaensis</name>
    <dbReference type="NCBI Taxonomy" id="414771"/>
    <lineage>
        <taxon>Bacteria</taxon>
        <taxon>Bacillati</taxon>
        <taxon>Bacillota</taxon>
        <taxon>Bacilli</taxon>
        <taxon>Bacillales</taxon>
        <taxon>Paenibacillaceae</taxon>
        <taxon>Paenibacillus</taxon>
    </lineage>
</organism>
<comment type="subcellular location">
    <subcellularLocation>
        <location evidence="2">Cell membrane</location>
        <topology evidence="2">Multi-pass membrane protein</topology>
    </subcellularLocation>
</comment>
<dbReference type="PRINTS" id="PR00344">
    <property type="entry name" value="BCTRLSENSOR"/>
</dbReference>
<sequence>MDPLKQSGRPHRTSILFYWTVRYLLIISIGLLLVGLVTFWWIRQEAMDNRMQTTALLAQEIADRSISSSEGLEAIRIEPNLEKLIEDRKRFFKLTAQMCVIILDSDGQLLLSVPPLSDQEVRMKLNDQLDDSRSPEYKGATALIEGDSGPLGQVIVLQSKRALQHIPLEEMLFFSILLLFLIALSWLTIYLLSRKLAKPVQRVAAAAAQISSGQYDITLDKSAKEREIHELIVSFEEMAAKLKLFEQSRAVMLAGVSHELKTPVTSIKGLVHAVREGVVEGEEADEFLDIALLEAGRLQRMVADLLDYNALAAGIVNVRHDKLAAVPLISEIVYQWKLTQSDAVREPLLLLPQKPVFLRGDPLRIQQIIVNLLNNSVQAQAAGCSVELKLELVASSEHPEFAVIRVSDNGPGISPEQAELVFEAFFRGSKQTSTLRGLGLGLTFSRLLAEAMGGSLLLDSRVKQGCTFVLSLPLDRAR</sequence>
<evidence type="ECO:0000256" key="10">
    <source>
        <dbReference type="ARBA" id="ARBA00023012"/>
    </source>
</evidence>
<reference evidence="15 16" key="1">
    <citation type="submission" date="2017-06" db="EMBL/GenBank/DDBJ databases">
        <title>Complete genome sequence of Paenibacillus donghaensis KCTC 13049T isolated from East Sea sediment, South Korea.</title>
        <authorList>
            <person name="Jung B.K."/>
            <person name="Hong S.-J."/>
            <person name="Shin J.-H."/>
        </authorList>
    </citation>
    <scope>NUCLEOTIDE SEQUENCE [LARGE SCALE GENOMIC DNA]</scope>
    <source>
        <strain evidence="15 16">KCTC 13049</strain>
    </source>
</reference>
<evidence type="ECO:0000256" key="2">
    <source>
        <dbReference type="ARBA" id="ARBA00004651"/>
    </source>
</evidence>
<evidence type="ECO:0000256" key="4">
    <source>
        <dbReference type="ARBA" id="ARBA00022475"/>
    </source>
</evidence>
<dbReference type="Gene3D" id="1.10.287.130">
    <property type="match status" value="1"/>
</dbReference>
<protein>
    <recommendedName>
        <fullName evidence="3">histidine kinase</fullName>
        <ecNumber evidence="3">2.7.13.3</ecNumber>
    </recommendedName>
</protein>
<dbReference type="OrthoDB" id="9813151at2"/>
<feature type="domain" description="HAMP" evidence="14">
    <location>
        <begin position="194"/>
        <end position="247"/>
    </location>
</feature>
<name>A0A2Z2KJ18_9BACL</name>
<keyword evidence="7" id="KW-0547">Nucleotide-binding</keyword>
<dbReference type="CDD" id="cd00082">
    <property type="entry name" value="HisKA"/>
    <property type="match status" value="1"/>
</dbReference>
<dbReference type="EMBL" id="CP021780">
    <property type="protein sequence ID" value="ASA25947.1"/>
    <property type="molecule type" value="Genomic_DNA"/>
</dbReference>
<gene>
    <name evidence="15" type="ORF">B9T62_37690</name>
</gene>
<dbReference type="InterPro" id="IPR005467">
    <property type="entry name" value="His_kinase_dom"/>
</dbReference>
<dbReference type="InterPro" id="IPR003660">
    <property type="entry name" value="HAMP_dom"/>
</dbReference>
<keyword evidence="4" id="KW-1003">Cell membrane</keyword>
<evidence type="ECO:0000256" key="12">
    <source>
        <dbReference type="SAM" id="Phobius"/>
    </source>
</evidence>
<dbReference type="InterPro" id="IPR003594">
    <property type="entry name" value="HATPase_dom"/>
</dbReference>
<dbReference type="Proteomes" id="UP000249890">
    <property type="component" value="Chromosome"/>
</dbReference>
<evidence type="ECO:0000256" key="5">
    <source>
        <dbReference type="ARBA" id="ARBA00022553"/>
    </source>
</evidence>
<dbReference type="PROSITE" id="PS50885">
    <property type="entry name" value="HAMP"/>
    <property type="match status" value="1"/>
</dbReference>
<dbReference type="InterPro" id="IPR003661">
    <property type="entry name" value="HisK_dim/P_dom"/>
</dbReference>
<keyword evidence="5" id="KW-0597">Phosphoprotein</keyword>
<evidence type="ECO:0000313" key="15">
    <source>
        <dbReference type="EMBL" id="ASA25947.1"/>
    </source>
</evidence>
<keyword evidence="12" id="KW-1133">Transmembrane helix</keyword>
<feature type="transmembrane region" description="Helical" evidence="12">
    <location>
        <begin position="20"/>
        <end position="42"/>
    </location>
</feature>